<comment type="caution">
    <text evidence="1">The sequence shown here is derived from an EMBL/GenBank/DDBJ whole genome shotgun (WGS) entry which is preliminary data.</text>
</comment>
<reference evidence="1 2" key="1">
    <citation type="journal article" date="2017" name="Front. Microbiol.">
        <title>Genomic Characterization of Dairy Associated Leuconostoc Species and Diversity of Leuconostocs in Undefined Mixed Mesophilic Starter Cultures.</title>
        <authorList>
            <person name="Frantzen C.A."/>
            <person name="Kot W."/>
            <person name="Pedersen T.B."/>
            <person name="Ardo Y.M."/>
            <person name="Broadbent J.R."/>
            <person name="Neve H."/>
            <person name="Hansen L.H."/>
            <person name="Dal Bello F."/>
            <person name="Ostlie H.M."/>
            <person name="Kleppen H.P."/>
            <person name="Vogensen F.K."/>
            <person name="Holo H."/>
        </authorList>
    </citation>
    <scope>NUCLEOTIDE SEQUENCE [LARGE SCALE GENOMIC DNA]</scope>
    <source>
        <strain evidence="1 2">LMGCF08</strain>
    </source>
</reference>
<dbReference type="GeneID" id="97230762"/>
<protein>
    <submittedName>
        <fullName evidence="1">Uncharacterized protein</fullName>
    </submittedName>
</protein>
<evidence type="ECO:0000313" key="1">
    <source>
        <dbReference type="EMBL" id="ORI97794.1"/>
    </source>
</evidence>
<dbReference type="AlphaFoldDB" id="A0A1X0VDR8"/>
<accession>A0A1X0VDR8</accession>
<dbReference type="RefSeq" id="WP_004913220.1">
    <property type="nucleotide sequence ID" value="NZ_MPLS01000014.1"/>
</dbReference>
<dbReference type="Gene3D" id="3.10.450.40">
    <property type="match status" value="2"/>
</dbReference>
<dbReference type="SUPFAM" id="SSF54403">
    <property type="entry name" value="Cystatin/monellin"/>
    <property type="match status" value="2"/>
</dbReference>
<gene>
    <name evidence="1" type="ORF">BMR96_05170</name>
</gene>
<dbReference type="Proteomes" id="UP000192288">
    <property type="component" value="Unassembled WGS sequence"/>
</dbReference>
<dbReference type="eggNOG" id="COG5353">
    <property type="taxonomic scope" value="Bacteria"/>
</dbReference>
<sequence>MMQFKDDIRIRQRRRQTRIHWARVWFLIIGAAIVLGTLTLGYFYLSLSPMRQAESRIEALVRQKSDIVTVTQVSVDYRDRTTYAASGETASGAKKVAIVQDNKVKTYSRSEGMSNAQLRSLLLKTYHPKKLYSANISRYKKVLVWEISYKAQNNKLNYLTLDFKTGKVYRAISGM</sequence>
<dbReference type="InterPro" id="IPR046350">
    <property type="entry name" value="Cystatin_sf"/>
</dbReference>
<proteinExistence type="predicted"/>
<dbReference type="EMBL" id="MPLS01000014">
    <property type="protein sequence ID" value="ORI97794.1"/>
    <property type="molecule type" value="Genomic_DNA"/>
</dbReference>
<evidence type="ECO:0000313" key="2">
    <source>
        <dbReference type="Proteomes" id="UP000192288"/>
    </source>
</evidence>
<name>A0A1X0VDR8_LEUPS</name>
<dbReference type="STRING" id="33968.BMS77_04580"/>
<organism evidence="1 2">
    <name type="scientific">Leuconostoc pseudomesenteroides</name>
    <dbReference type="NCBI Taxonomy" id="33968"/>
    <lineage>
        <taxon>Bacteria</taxon>
        <taxon>Bacillati</taxon>
        <taxon>Bacillota</taxon>
        <taxon>Bacilli</taxon>
        <taxon>Lactobacillales</taxon>
        <taxon>Lactobacillaceae</taxon>
        <taxon>Leuconostoc</taxon>
    </lineage>
</organism>